<dbReference type="GO" id="GO:0005758">
    <property type="term" value="C:mitochondrial intermembrane space"/>
    <property type="evidence" value="ECO:0007669"/>
    <property type="project" value="InterPro"/>
</dbReference>
<evidence type="ECO:0000259" key="2">
    <source>
        <dbReference type="PROSITE" id="PS50904"/>
    </source>
</evidence>
<feature type="domain" description="PRELI/MSF1" evidence="2">
    <location>
        <begin position="1"/>
        <end position="172"/>
    </location>
</feature>
<evidence type="ECO:0000256" key="1">
    <source>
        <dbReference type="SAM" id="Coils"/>
    </source>
</evidence>
<dbReference type="InterPro" id="IPR006797">
    <property type="entry name" value="PRELI/MSF1_dom"/>
</dbReference>
<reference evidence="4" key="1">
    <citation type="journal article" date="2011" name="Genome Res.">
        <title>Phylogeny-wide analysis of social amoeba genomes highlights ancient origins for complex intercellular communication.</title>
        <authorList>
            <person name="Heidel A.J."/>
            <person name="Lawal H.M."/>
            <person name="Felder M."/>
            <person name="Schilde C."/>
            <person name="Helps N.R."/>
            <person name="Tunggal B."/>
            <person name="Rivero F."/>
            <person name="John U."/>
            <person name="Schleicher M."/>
            <person name="Eichinger L."/>
            <person name="Platzer M."/>
            <person name="Noegel A.A."/>
            <person name="Schaap P."/>
            <person name="Gloeckner G."/>
        </authorList>
    </citation>
    <scope>NUCLEOTIDE SEQUENCE [LARGE SCALE GENOMIC DNA]</scope>
    <source>
        <strain evidence="4">SH3</strain>
    </source>
</reference>
<dbReference type="EMBL" id="GL883021">
    <property type="protein sequence ID" value="EGG17439.1"/>
    <property type="molecule type" value="Genomic_DNA"/>
</dbReference>
<dbReference type="PROSITE" id="PS50904">
    <property type="entry name" value="PRELI_MSF1"/>
    <property type="match status" value="1"/>
</dbReference>
<protein>
    <submittedName>
        <fullName evidence="3">Slowmo family protein</fullName>
    </submittedName>
</protein>
<accession>F4Q665</accession>
<dbReference type="KEGG" id="dfa:DFA_08434"/>
<organism evidence="3 4">
    <name type="scientific">Cavenderia fasciculata</name>
    <name type="common">Slime mold</name>
    <name type="synonym">Dictyostelium fasciculatum</name>
    <dbReference type="NCBI Taxonomy" id="261658"/>
    <lineage>
        <taxon>Eukaryota</taxon>
        <taxon>Amoebozoa</taxon>
        <taxon>Evosea</taxon>
        <taxon>Eumycetozoa</taxon>
        <taxon>Dictyostelia</taxon>
        <taxon>Acytosteliales</taxon>
        <taxon>Cavenderiaceae</taxon>
        <taxon>Cavenderia</taxon>
    </lineage>
</organism>
<dbReference type="PANTHER" id="PTHR11158">
    <property type="entry name" value="MSF1/PX19 RELATED"/>
    <property type="match status" value="1"/>
</dbReference>
<feature type="coiled-coil region" evidence="1">
    <location>
        <begin position="218"/>
        <end position="245"/>
    </location>
</feature>
<gene>
    <name evidence="3" type="primary">slmo</name>
    <name evidence="3" type="ORF">DFA_08434</name>
</gene>
<sequence length="302" mass="35063">MPLFETLYHTFKHSWDDISLASWMKYPSPERPDVLSVDIIEKHYDPETGILRCKRLMICKDHTPAWLKAILGSTEYFFVEDCEVDPRQKKMVLTSKNINFANILGVEEVCTYVPDPLNDQFTLFKQEAKITSSVFGVARKMESFCLDKFKKNSTKGRGIMEEAIQRAEALKLDAEESFKDIEESIDKAISSVKKEAEESFKDIEHTFDKAVDCVHHYKHEAEESLSRVEETIDKVLQEVKHEAEDSLALIDKVIANVNKEKEVIFNLDKVFKSWRAETETNLGEEFKTFKYQSSRKRIDEIN</sequence>
<proteinExistence type="predicted"/>
<dbReference type="RefSeq" id="XP_004355923.1">
    <property type="nucleotide sequence ID" value="XM_004355870.1"/>
</dbReference>
<evidence type="ECO:0000313" key="3">
    <source>
        <dbReference type="EMBL" id="EGG17439.1"/>
    </source>
</evidence>
<dbReference type="STRING" id="1054147.F4Q665"/>
<dbReference type="InterPro" id="IPR037365">
    <property type="entry name" value="Slowmo/Ups"/>
</dbReference>
<dbReference type="OrthoDB" id="407630at2759"/>
<name>F4Q665_CACFS</name>
<dbReference type="AlphaFoldDB" id="F4Q665"/>
<keyword evidence="1" id="KW-0175">Coiled coil</keyword>
<dbReference type="GeneID" id="14868893"/>
<dbReference type="OMA" id="EEVCTYT"/>
<dbReference type="Pfam" id="PF04707">
    <property type="entry name" value="PRELI"/>
    <property type="match status" value="1"/>
</dbReference>
<dbReference type="Proteomes" id="UP000007797">
    <property type="component" value="Unassembled WGS sequence"/>
</dbReference>
<keyword evidence="4" id="KW-1185">Reference proteome</keyword>
<evidence type="ECO:0000313" key="4">
    <source>
        <dbReference type="Proteomes" id="UP000007797"/>
    </source>
</evidence>